<dbReference type="EMBL" id="LR798203">
    <property type="protein sequence ID" value="CAB5170925.1"/>
    <property type="molecule type" value="Genomic_DNA"/>
</dbReference>
<dbReference type="InterPro" id="IPR020290">
    <property type="entry name" value="Gp88"/>
</dbReference>
<reference evidence="2" key="1">
    <citation type="submission" date="2020-05" db="EMBL/GenBank/DDBJ databases">
        <authorList>
            <person name="Chiriac C."/>
            <person name="Salcher M."/>
            <person name="Ghai R."/>
            <person name="Kavagutti S V."/>
        </authorList>
    </citation>
    <scope>NUCLEOTIDE SEQUENCE</scope>
</reference>
<evidence type="ECO:0000313" key="2">
    <source>
        <dbReference type="EMBL" id="CAB5170925.1"/>
    </source>
</evidence>
<sequence length="238" mass="26056">MKNRVFSLDNPKAAKAQAFGWLNAIQYMAPASLAGVGNLCPDATDGCKALCLGEHSGAAIYYPSVIKSRIEKARRFMKDRKSYFVDVVRAINSAKRKADAEGLKLCVRLNGSTDIAWEGIKAGGDESLVSMFPAIQFTDYTKSFKRALAHAQGKLPRNLSLTFSRSETNDAQCLEILRAGGNVSVVFSGTFPKRWHGFRVIDGDKHDLRHLDPKGVVVGLSPKGHKAKRDRSGFVVQV</sequence>
<proteinExistence type="predicted"/>
<dbReference type="Pfam" id="PF17338">
    <property type="entry name" value="GP88"/>
    <property type="match status" value="1"/>
</dbReference>
<gene>
    <name evidence="2" type="ORF">UFOVP155_56</name>
</gene>
<protein>
    <recommendedName>
        <fullName evidence="1">Gene product 88 domain-containing protein</fullName>
    </recommendedName>
</protein>
<evidence type="ECO:0000259" key="1">
    <source>
        <dbReference type="Pfam" id="PF17338"/>
    </source>
</evidence>
<name>A0A6J7WE79_9CAUD</name>
<feature type="domain" description="Gene product 88" evidence="1">
    <location>
        <begin position="10"/>
        <end position="236"/>
    </location>
</feature>
<organism evidence="2">
    <name type="scientific">uncultured Caudovirales phage</name>
    <dbReference type="NCBI Taxonomy" id="2100421"/>
    <lineage>
        <taxon>Viruses</taxon>
        <taxon>Duplodnaviria</taxon>
        <taxon>Heunggongvirae</taxon>
        <taxon>Uroviricota</taxon>
        <taxon>Caudoviricetes</taxon>
        <taxon>Peduoviridae</taxon>
        <taxon>Maltschvirus</taxon>
        <taxon>Maltschvirus maltsch</taxon>
    </lineage>
</organism>
<accession>A0A6J7WE79</accession>